<dbReference type="WBParaSite" id="ACRNAN_scaffold4636.g12987.t1">
    <property type="protein sequence ID" value="ACRNAN_scaffold4636.g12987.t1"/>
    <property type="gene ID" value="ACRNAN_scaffold4636.g12987"/>
</dbReference>
<keyword evidence="1" id="KW-0479">Metal-binding</keyword>
<dbReference type="PROSITE" id="PS51030">
    <property type="entry name" value="NUCLEAR_REC_DBD_2"/>
    <property type="match status" value="1"/>
</dbReference>
<evidence type="ECO:0000256" key="1">
    <source>
        <dbReference type="ARBA" id="ARBA00022723"/>
    </source>
</evidence>
<keyword evidence="4" id="KW-0805">Transcription regulation</keyword>
<dbReference type="GO" id="GO:0043565">
    <property type="term" value="F:sequence-specific DNA binding"/>
    <property type="evidence" value="ECO:0007669"/>
    <property type="project" value="InterPro"/>
</dbReference>
<keyword evidence="5" id="KW-0238">DNA-binding</keyword>
<keyword evidence="10" id="KW-1185">Reference proteome</keyword>
<reference evidence="11" key="1">
    <citation type="submission" date="2022-11" db="UniProtKB">
        <authorList>
            <consortium name="WormBaseParasite"/>
        </authorList>
    </citation>
    <scope>IDENTIFICATION</scope>
</reference>
<dbReference type="PROSITE" id="PS00031">
    <property type="entry name" value="NUCLEAR_REC_DBD_1"/>
    <property type="match status" value="1"/>
</dbReference>
<evidence type="ECO:0000313" key="11">
    <source>
        <dbReference type="WBParaSite" id="ACRNAN_scaffold4636.g12987.t1"/>
    </source>
</evidence>
<dbReference type="SMART" id="SM00399">
    <property type="entry name" value="ZnF_C4"/>
    <property type="match status" value="1"/>
</dbReference>
<evidence type="ECO:0000256" key="6">
    <source>
        <dbReference type="ARBA" id="ARBA00023163"/>
    </source>
</evidence>
<dbReference type="Pfam" id="PF00105">
    <property type="entry name" value="zf-C4"/>
    <property type="match status" value="1"/>
</dbReference>
<evidence type="ECO:0000259" key="9">
    <source>
        <dbReference type="PROSITE" id="PS51030"/>
    </source>
</evidence>
<accession>A0A914DX81</accession>
<sequence>MNRQSKILRFFMEMKPCDVCCLDEVQYMHFGAYVCGACSAFFRRSIAEYKSYKCGKENKCNVTKELRNSCRACRLKRCFDVGMYIEKDENGLFTQEGQIINNLSTSPINAQPYDIKVRSVPIKRAFLAISCFQNFLG</sequence>
<evidence type="ECO:0000256" key="2">
    <source>
        <dbReference type="ARBA" id="ARBA00022771"/>
    </source>
</evidence>
<keyword evidence="6" id="KW-0804">Transcription</keyword>
<dbReference type="PANTHER" id="PTHR47630">
    <property type="entry name" value="NUCLEAR HORMONE RECEPTOR FAMILY-RELATED-RELATED"/>
    <property type="match status" value="1"/>
</dbReference>
<feature type="domain" description="Nuclear receptor" evidence="9">
    <location>
        <begin position="14"/>
        <end position="90"/>
    </location>
</feature>
<protein>
    <submittedName>
        <fullName evidence="11">Nuclear receptor domain-containing protein</fullName>
    </submittedName>
</protein>
<organism evidence="10 11">
    <name type="scientific">Acrobeloides nanus</name>
    <dbReference type="NCBI Taxonomy" id="290746"/>
    <lineage>
        <taxon>Eukaryota</taxon>
        <taxon>Metazoa</taxon>
        <taxon>Ecdysozoa</taxon>
        <taxon>Nematoda</taxon>
        <taxon>Chromadorea</taxon>
        <taxon>Rhabditida</taxon>
        <taxon>Tylenchina</taxon>
        <taxon>Cephalobomorpha</taxon>
        <taxon>Cephaloboidea</taxon>
        <taxon>Cephalobidae</taxon>
        <taxon>Acrobeloides</taxon>
    </lineage>
</organism>
<dbReference type="PANTHER" id="PTHR47630:SF6">
    <property type="entry name" value="NUCLEAR HORMONE RECEPTOR FAMILY"/>
    <property type="match status" value="1"/>
</dbReference>
<dbReference type="GO" id="GO:0008270">
    <property type="term" value="F:zinc ion binding"/>
    <property type="evidence" value="ECO:0007669"/>
    <property type="project" value="UniProtKB-KW"/>
</dbReference>
<dbReference type="PRINTS" id="PR00047">
    <property type="entry name" value="STROIDFINGER"/>
</dbReference>
<evidence type="ECO:0000256" key="3">
    <source>
        <dbReference type="ARBA" id="ARBA00022833"/>
    </source>
</evidence>
<keyword evidence="2" id="KW-0863">Zinc-finger</keyword>
<dbReference type="SUPFAM" id="SSF57716">
    <property type="entry name" value="Glucocorticoid receptor-like (DNA-binding domain)"/>
    <property type="match status" value="1"/>
</dbReference>
<keyword evidence="7" id="KW-0675">Receptor</keyword>
<dbReference type="Gene3D" id="3.30.50.10">
    <property type="entry name" value="Erythroid Transcription Factor GATA-1, subunit A"/>
    <property type="match status" value="1"/>
</dbReference>
<dbReference type="GO" id="GO:0003700">
    <property type="term" value="F:DNA-binding transcription factor activity"/>
    <property type="evidence" value="ECO:0007669"/>
    <property type="project" value="InterPro"/>
</dbReference>
<keyword evidence="3" id="KW-0862">Zinc</keyword>
<dbReference type="Proteomes" id="UP000887540">
    <property type="component" value="Unplaced"/>
</dbReference>
<dbReference type="InterPro" id="IPR001628">
    <property type="entry name" value="Znf_hrmn_rcpt"/>
</dbReference>
<dbReference type="InterPro" id="IPR052499">
    <property type="entry name" value="C.elegans_NHRs"/>
</dbReference>
<proteinExistence type="predicted"/>
<evidence type="ECO:0000256" key="4">
    <source>
        <dbReference type="ARBA" id="ARBA00023015"/>
    </source>
</evidence>
<evidence type="ECO:0000256" key="8">
    <source>
        <dbReference type="ARBA" id="ARBA00023242"/>
    </source>
</evidence>
<name>A0A914DX81_9BILA</name>
<evidence type="ECO:0000256" key="5">
    <source>
        <dbReference type="ARBA" id="ARBA00023125"/>
    </source>
</evidence>
<dbReference type="InterPro" id="IPR013088">
    <property type="entry name" value="Znf_NHR/GATA"/>
</dbReference>
<keyword evidence="8" id="KW-0539">Nucleus</keyword>
<dbReference type="AlphaFoldDB" id="A0A914DX81"/>
<evidence type="ECO:0000313" key="10">
    <source>
        <dbReference type="Proteomes" id="UP000887540"/>
    </source>
</evidence>
<evidence type="ECO:0000256" key="7">
    <source>
        <dbReference type="ARBA" id="ARBA00023170"/>
    </source>
</evidence>